<feature type="chain" id="PRO_5030062887" description="Cobalt ABC transporter permease" evidence="3">
    <location>
        <begin position="27"/>
        <end position="206"/>
    </location>
</feature>
<evidence type="ECO:0000256" key="3">
    <source>
        <dbReference type="SAM" id="SignalP"/>
    </source>
</evidence>
<accession>A0A328FA05</accession>
<sequence length="206" mass="22454">MIYRKYFIMFSYLMLFFILSSGNALAHKVTVFAWVEGGTVLGEGKFSGGKKAQNAEIIVWSLNGKELLRTRTNKKGEFSFPIPARTAMRIELTAGMGHKAEWTIPLEDIDETAAAKSAQDTGPPPHEPAPPGQAAQPAISIDPVQLEAIVEKAVTKALNKKITPLTKIVAGLEQKGPTMNEILGGIGYIFGLMGVAMYFSFRKKKP</sequence>
<evidence type="ECO:0000313" key="6">
    <source>
        <dbReference type="Proteomes" id="UP000248798"/>
    </source>
</evidence>
<keyword evidence="2" id="KW-1133">Transmembrane helix</keyword>
<dbReference type="AlphaFoldDB" id="A0A328FA05"/>
<dbReference type="RefSeq" id="WP_111960548.1">
    <property type="nucleotide sequence ID" value="NZ_CP036313.1"/>
</dbReference>
<keyword evidence="2" id="KW-0472">Membrane</keyword>
<evidence type="ECO:0000256" key="1">
    <source>
        <dbReference type="SAM" id="MobiDB-lite"/>
    </source>
</evidence>
<dbReference type="Proteomes" id="UP000293902">
    <property type="component" value="Chromosome"/>
</dbReference>
<organism evidence="5 6">
    <name type="scientific">Desulfobacter hydrogenophilus</name>
    <dbReference type="NCBI Taxonomy" id="2291"/>
    <lineage>
        <taxon>Bacteria</taxon>
        <taxon>Pseudomonadati</taxon>
        <taxon>Thermodesulfobacteriota</taxon>
        <taxon>Desulfobacteria</taxon>
        <taxon>Desulfobacterales</taxon>
        <taxon>Desulfobacteraceae</taxon>
        <taxon>Desulfobacter</taxon>
    </lineage>
</organism>
<name>A0A328FA05_9BACT</name>
<dbReference type="OrthoDB" id="9795418at2"/>
<evidence type="ECO:0008006" key="8">
    <source>
        <dbReference type="Google" id="ProtNLM"/>
    </source>
</evidence>
<feature type="signal peptide" evidence="3">
    <location>
        <begin position="1"/>
        <end position="26"/>
    </location>
</feature>
<proteinExistence type="predicted"/>
<evidence type="ECO:0000313" key="4">
    <source>
        <dbReference type="EMBL" id="QBH15258.1"/>
    </source>
</evidence>
<evidence type="ECO:0000313" key="5">
    <source>
        <dbReference type="EMBL" id="RAL99964.1"/>
    </source>
</evidence>
<protein>
    <recommendedName>
        <fullName evidence="8">Cobalt ABC transporter permease</fullName>
    </recommendedName>
</protein>
<dbReference type="EMBL" id="QLNI01000076">
    <property type="protein sequence ID" value="RAL99964.1"/>
    <property type="molecule type" value="Genomic_DNA"/>
</dbReference>
<keyword evidence="3" id="KW-0732">Signal</keyword>
<feature type="compositionally biased region" description="Pro residues" evidence="1">
    <location>
        <begin position="122"/>
        <end position="131"/>
    </location>
</feature>
<feature type="transmembrane region" description="Helical" evidence="2">
    <location>
        <begin position="182"/>
        <end position="201"/>
    </location>
</feature>
<keyword evidence="2" id="KW-0812">Transmembrane</keyword>
<keyword evidence="7" id="KW-1185">Reference proteome</keyword>
<dbReference type="Proteomes" id="UP000248798">
    <property type="component" value="Unassembled WGS sequence"/>
</dbReference>
<gene>
    <name evidence="5" type="ORF">DO021_21600</name>
    <name evidence="4" type="ORF">EYB58_21480</name>
</gene>
<feature type="region of interest" description="Disordered" evidence="1">
    <location>
        <begin position="113"/>
        <end position="136"/>
    </location>
</feature>
<evidence type="ECO:0000313" key="7">
    <source>
        <dbReference type="Proteomes" id="UP000293902"/>
    </source>
</evidence>
<dbReference type="EMBL" id="CP036313">
    <property type="protein sequence ID" value="QBH15258.1"/>
    <property type="molecule type" value="Genomic_DNA"/>
</dbReference>
<reference evidence="4 7" key="2">
    <citation type="submission" date="2019-02" db="EMBL/GenBank/DDBJ databases">
        <title>Complete genome sequence of Desulfobacter hydrogenophilus AcRS1.</title>
        <authorList>
            <person name="Marietou A."/>
            <person name="Lund M.B."/>
            <person name="Marshall I.P.G."/>
            <person name="Schreiber L."/>
            <person name="Jorgensen B."/>
        </authorList>
    </citation>
    <scope>NUCLEOTIDE SEQUENCE [LARGE SCALE GENOMIC DNA]</scope>
    <source>
        <strain evidence="4 7">AcRS1</strain>
    </source>
</reference>
<evidence type="ECO:0000256" key="2">
    <source>
        <dbReference type="SAM" id="Phobius"/>
    </source>
</evidence>
<reference evidence="5 6" key="1">
    <citation type="submission" date="2018-06" db="EMBL/GenBank/DDBJ databases">
        <title>Complete Genome Sequence of Desulfobacter hydrogenophilus (DSM3380).</title>
        <authorList>
            <person name="Marietou A."/>
            <person name="Schreiber L."/>
            <person name="Marshall I."/>
            <person name="Jorgensen B."/>
        </authorList>
    </citation>
    <scope>NUCLEOTIDE SEQUENCE [LARGE SCALE GENOMIC DNA]</scope>
    <source>
        <strain evidence="5 6">DSM 3380</strain>
    </source>
</reference>